<feature type="transmembrane region" description="Helical" evidence="23">
    <location>
        <begin position="432"/>
        <end position="455"/>
    </location>
</feature>
<dbReference type="FunFam" id="2.70.150.10:FF:000002">
    <property type="entry name" value="Copper-transporting ATPase 1, putative"/>
    <property type="match status" value="1"/>
</dbReference>
<dbReference type="InterPro" id="IPR006122">
    <property type="entry name" value="HMA_Cu_ion-bd"/>
</dbReference>
<evidence type="ECO:0000256" key="7">
    <source>
        <dbReference type="ARBA" id="ARBA00022553"/>
    </source>
</evidence>
<dbReference type="AlphaFoldDB" id="A0AAW4X0V4"/>
<dbReference type="Gene3D" id="3.30.70.100">
    <property type="match status" value="2"/>
</dbReference>
<evidence type="ECO:0000256" key="13">
    <source>
        <dbReference type="ARBA" id="ARBA00022840"/>
    </source>
</evidence>
<dbReference type="GO" id="GO:0140581">
    <property type="term" value="F:P-type monovalent copper transporter activity"/>
    <property type="evidence" value="ECO:0007669"/>
    <property type="project" value="UniProtKB-EC"/>
</dbReference>
<dbReference type="GO" id="GO:0005886">
    <property type="term" value="C:plasma membrane"/>
    <property type="evidence" value="ECO:0007669"/>
    <property type="project" value="UniProtKB-SubCell"/>
</dbReference>
<dbReference type="CDD" id="cd02094">
    <property type="entry name" value="P-type_ATPase_Cu-like"/>
    <property type="match status" value="1"/>
</dbReference>
<keyword evidence="6 23" id="KW-1003">Cell membrane</keyword>
<dbReference type="InterPro" id="IPR017969">
    <property type="entry name" value="Heavy-metal-associated_CS"/>
</dbReference>
<evidence type="ECO:0000256" key="16">
    <source>
        <dbReference type="ARBA" id="ARBA00022989"/>
    </source>
</evidence>
<organism evidence="26 27">
    <name type="scientific">Halanaerobium polyolivorans</name>
    <dbReference type="NCBI Taxonomy" id="2886943"/>
    <lineage>
        <taxon>Bacteria</taxon>
        <taxon>Bacillati</taxon>
        <taxon>Bacillota</taxon>
        <taxon>Clostridia</taxon>
        <taxon>Halanaerobiales</taxon>
        <taxon>Halanaerobiaceae</taxon>
        <taxon>Halanaerobium</taxon>
    </lineage>
</organism>
<evidence type="ECO:0000256" key="3">
    <source>
        <dbReference type="ARBA" id="ARBA00012517"/>
    </source>
</evidence>
<keyword evidence="16 23" id="KW-1133">Transmembrane helix</keyword>
<evidence type="ECO:0000256" key="10">
    <source>
        <dbReference type="ARBA" id="ARBA00022737"/>
    </source>
</evidence>
<dbReference type="SUPFAM" id="SSF55008">
    <property type="entry name" value="HMA, heavy metal-associated domain"/>
    <property type="match status" value="2"/>
</dbReference>
<dbReference type="InterPro" id="IPR044492">
    <property type="entry name" value="P_typ_ATPase_HD_dom"/>
</dbReference>
<comment type="caution">
    <text evidence="26">The sequence shown here is derived from an EMBL/GenBank/DDBJ whole genome shotgun (WGS) entry which is preliminary data.</text>
</comment>
<dbReference type="NCBIfam" id="TIGR00003">
    <property type="entry name" value="copper ion binding protein"/>
    <property type="match status" value="2"/>
</dbReference>
<keyword evidence="8 23" id="KW-0812">Transmembrane</keyword>
<keyword evidence="19 23" id="KW-0472">Membrane</keyword>
<dbReference type="SUPFAM" id="SSF56784">
    <property type="entry name" value="HAD-like"/>
    <property type="match status" value="1"/>
</dbReference>
<dbReference type="Gene3D" id="3.40.1110.10">
    <property type="entry name" value="Calcium-transporting ATPase, cytoplasmic domain N"/>
    <property type="match status" value="2"/>
</dbReference>
<evidence type="ECO:0000256" key="18">
    <source>
        <dbReference type="ARBA" id="ARBA00023065"/>
    </source>
</evidence>
<keyword evidence="9 23" id="KW-0479">Metal-binding</keyword>
<evidence type="ECO:0000256" key="24">
    <source>
        <dbReference type="SAM" id="Coils"/>
    </source>
</evidence>
<dbReference type="Pfam" id="PF00122">
    <property type="entry name" value="E1-E2_ATPase"/>
    <property type="match status" value="1"/>
</dbReference>
<dbReference type="NCBIfam" id="TIGR01511">
    <property type="entry name" value="ATPase-IB1_Cu"/>
    <property type="match status" value="1"/>
</dbReference>
<evidence type="ECO:0000256" key="23">
    <source>
        <dbReference type="RuleBase" id="RU362081"/>
    </source>
</evidence>
<dbReference type="GO" id="GO:0055070">
    <property type="term" value="P:copper ion homeostasis"/>
    <property type="evidence" value="ECO:0007669"/>
    <property type="project" value="TreeGrafter"/>
</dbReference>
<dbReference type="SUPFAM" id="SSF81653">
    <property type="entry name" value="Calcium ATPase, transduction domain A"/>
    <property type="match status" value="1"/>
</dbReference>
<evidence type="ECO:0000313" key="27">
    <source>
        <dbReference type="Proteomes" id="UP001199296"/>
    </source>
</evidence>
<dbReference type="FunFam" id="3.40.50.1000:FF:000144">
    <property type="entry name" value="copper-transporting ATPase 1 isoform X2"/>
    <property type="match status" value="1"/>
</dbReference>
<evidence type="ECO:0000256" key="11">
    <source>
        <dbReference type="ARBA" id="ARBA00022741"/>
    </source>
</evidence>
<dbReference type="SFLD" id="SFLDS00003">
    <property type="entry name" value="Haloacid_Dehalogenase"/>
    <property type="match status" value="1"/>
</dbReference>
<comment type="subcellular location">
    <subcellularLocation>
        <location evidence="1">Cell membrane</location>
        <topology evidence="1">Multi-pass membrane protein</topology>
    </subcellularLocation>
</comment>
<accession>A0AAW4X0V4</accession>
<feature type="coiled-coil region" evidence="24">
    <location>
        <begin position="578"/>
        <end position="605"/>
    </location>
</feature>
<evidence type="ECO:0000256" key="20">
    <source>
        <dbReference type="ARBA" id="ARBA00029719"/>
    </source>
</evidence>
<dbReference type="GO" id="GO:0005524">
    <property type="term" value="F:ATP binding"/>
    <property type="evidence" value="ECO:0007669"/>
    <property type="project" value="UniProtKB-UniRule"/>
</dbReference>
<dbReference type="Gene3D" id="2.70.150.10">
    <property type="entry name" value="Calcium-transporting ATPase, cytoplasmic transduction domain A"/>
    <property type="match status" value="1"/>
</dbReference>
<feature type="transmembrane region" description="Helical" evidence="23">
    <location>
        <begin position="190"/>
        <end position="208"/>
    </location>
</feature>
<evidence type="ECO:0000256" key="1">
    <source>
        <dbReference type="ARBA" id="ARBA00004651"/>
    </source>
</evidence>
<dbReference type="InterPro" id="IPR036163">
    <property type="entry name" value="HMA_dom_sf"/>
</dbReference>
<dbReference type="GO" id="GO:0005507">
    <property type="term" value="F:copper ion binding"/>
    <property type="evidence" value="ECO:0007669"/>
    <property type="project" value="InterPro"/>
</dbReference>
<evidence type="ECO:0000256" key="15">
    <source>
        <dbReference type="ARBA" id="ARBA00022967"/>
    </source>
</evidence>
<feature type="transmembrane region" description="Helical" evidence="23">
    <location>
        <begin position="253"/>
        <end position="270"/>
    </location>
</feature>
<feature type="transmembrane region" description="Helical" evidence="23">
    <location>
        <begin position="163"/>
        <end position="184"/>
    </location>
</feature>
<dbReference type="PROSITE" id="PS50846">
    <property type="entry name" value="HMA_2"/>
    <property type="match status" value="2"/>
</dbReference>
<dbReference type="InterPro" id="IPR023298">
    <property type="entry name" value="ATPase_P-typ_TM_dom_sf"/>
</dbReference>
<keyword evidence="7" id="KW-0597">Phosphoprotein</keyword>
<keyword evidence="10" id="KW-0677">Repeat</keyword>
<dbReference type="PROSITE" id="PS01047">
    <property type="entry name" value="HMA_1"/>
    <property type="match status" value="1"/>
</dbReference>
<evidence type="ECO:0000259" key="25">
    <source>
        <dbReference type="PROSITE" id="PS50846"/>
    </source>
</evidence>
<dbReference type="InterPro" id="IPR001757">
    <property type="entry name" value="P_typ_ATPase"/>
</dbReference>
<dbReference type="CDD" id="cd00371">
    <property type="entry name" value="HMA"/>
    <property type="match status" value="2"/>
</dbReference>
<dbReference type="NCBIfam" id="TIGR01494">
    <property type="entry name" value="ATPase_P-type"/>
    <property type="match status" value="1"/>
</dbReference>
<evidence type="ECO:0000256" key="22">
    <source>
        <dbReference type="ARBA" id="ARBA00049289"/>
    </source>
</evidence>
<proteinExistence type="inferred from homology"/>
<evidence type="ECO:0000256" key="4">
    <source>
        <dbReference type="ARBA" id="ARBA00015102"/>
    </source>
</evidence>
<keyword evidence="14" id="KW-0460">Magnesium</keyword>
<feature type="transmembrane region" description="Helical" evidence="23">
    <location>
        <begin position="407"/>
        <end position="426"/>
    </location>
</feature>
<evidence type="ECO:0000256" key="5">
    <source>
        <dbReference type="ARBA" id="ARBA00022448"/>
    </source>
</evidence>
<keyword evidence="15" id="KW-1278">Translocase</keyword>
<evidence type="ECO:0000313" key="26">
    <source>
        <dbReference type="EMBL" id="MCC3145415.1"/>
    </source>
</evidence>
<dbReference type="GO" id="GO:0043682">
    <property type="term" value="F:P-type divalent copper transporter activity"/>
    <property type="evidence" value="ECO:0007669"/>
    <property type="project" value="TreeGrafter"/>
</dbReference>
<dbReference type="Pfam" id="PF00403">
    <property type="entry name" value="HMA"/>
    <property type="match status" value="2"/>
</dbReference>
<dbReference type="InterPro" id="IPR027256">
    <property type="entry name" value="P-typ_ATPase_IB"/>
</dbReference>
<evidence type="ECO:0000256" key="19">
    <source>
        <dbReference type="ARBA" id="ARBA00023136"/>
    </source>
</evidence>
<dbReference type="InterPro" id="IPR023214">
    <property type="entry name" value="HAD_sf"/>
</dbReference>
<dbReference type="Gene3D" id="3.40.50.1000">
    <property type="entry name" value="HAD superfamily/HAD-like"/>
    <property type="match status" value="1"/>
</dbReference>
<dbReference type="RefSeq" id="WP_229346118.1">
    <property type="nucleotide sequence ID" value="NZ_JAJFAT010000011.1"/>
</dbReference>
<dbReference type="PROSITE" id="PS00154">
    <property type="entry name" value="ATPASE_E1_E2"/>
    <property type="match status" value="1"/>
</dbReference>
<evidence type="ECO:0000256" key="17">
    <source>
        <dbReference type="ARBA" id="ARBA00023008"/>
    </source>
</evidence>
<keyword evidence="5" id="KW-0813">Transport</keyword>
<dbReference type="InterPro" id="IPR059000">
    <property type="entry name" value="ATPase_P-type_domA"/>
</dbReference>
<reference evidence="26 27" key="1">
    <citation type="submission" date="2021-10" db="EMBL/GenBank/DDBJ databases">
        <authorList>
            <person name="Grouzdev D.S."/>
            <person name="Pantiukh K.S."/>
            <person name="Krutkina M.S."/>
        </authorList>
    </citation>
    <scope>NUCLEOTIDE SEQUENCE [LARGE SCALE GENOMIC DNA]</scope>
    <source>
        <strain evidence="26 27">Z-7514</strain>
    </source>
</reference>
<evidence type="ECO:0000256" key="14">
    <source>
        <dbReference type="ARBA" id="ARBA00022842"/>
    </source>
</evidence>
<keyword evidence="11 23" id="KW-0547">Nucleotide-binding</keyword>
<feature type="domain" description="HMA" evidence="25">
    <location>
        <begin position="4"/>
        <end position="70"/>
    </location>
</feature>
<dbReference type="EMBL" id="JAJFAT010000011">
    <property type="protein sequence ID" value="MCC3145415.1"/>
    <property type="molecule type" value="Genomic_DNA"/>
</dbReference>
<dbReference type="InterPro" id="IPR006121">
    <property type="entry name" value="HMA_dom"/>
</dbReference>
<dbReference type="GO" id="GO:0016887">
    <property type="term" value="F:ATP hydrolysis activity"/>
    <property type="evidence" value="ECO:0007669"/>
    <property type="project" value="InterPro"/>
</dbReference>
<evidence type="ECO:0000256" key="2">
    <source>
        <dbReference type="ARBA" id="ARBA00006024"/>
    </source>
</evidence>
<dbReference type="Proteomes" id="UP001199296">
    <property type="component" value="Unassembled WGS sequence"/>
</dbReference>
<dbReference type="PANTHER" id="PTHR43520:SF8">
    <property type="entry name" value="P-TYPE CU(+) TRANSPORTER"/>
    <property type="match status" value="1"/>
</dbReference>
<comment type="similarity">
    <text evidence="2 23">Belongs to the cation transport ATPase (P-type) (TC 3.A.3) family. Type IB subfamily.</text>
</comment>
<feature type="domain" description="HMA" evidence="25">
    <location>
        <begin position="72"/>
        <end position="138"/>
    </location>
</feature>
<dbReference type="EC" id="7.2.2.8" evidence="3"/>
<keyword evidence="17" id="KW-0186">Copper</keyword>
<keyword evidence="24" id="KW-0175">Coiled coil</keyword>
<dbReference type="InterPro" id="IPR018303">
    <property type="entry name" value="ATPase_P-typ_P_site"/>
</dbReference>
<keyword evidence="18" id="KW-0406">Ion transport</keyword>
<sequence>MSEKKLTFSVTGMSCASCAQSVEKALKNTEAIVEANVNINTEKATVKFKENKISLAEIEKIIIDSGYGTKKDKLELPIKGMSCTACAQAIEKNIKKLDGILEVNINFATEKGHVEYLADLTKKKDIVKAVEEAGYEVESEEISGSEAKAGEENMEMEKARKKLIYAFVLTIPVFILMFGSLLGYSLAVPNFVQALIEAALAFPVVFILGYQTHKGAFNSVKHGGANMDVLITLGTFSAYAYGVSSFFFDLDRFFGLAAGIMAFHLLGKYLESKAKGKASQAIKKLMELGADTARIITAEQEKMIPVEEVEVGDIMLVKPGEKIPTDGQVIGGKSAVDESMATGESMPVKKLEGDEVIGGTINKQGVLKVKASKVGEDTFLSQVIKMVEEAQGSKVPIQAFADKVTSYFVPTVIALAILTFVAWIIVGGTQAITTAVFASIAVLVIACPCALGLATPTALMVGTGKGAENGVLIRDGEAVQTMKDITAVVLDKTGTITKGEAEVTDIIAAGEFDENKVLELAGSAEKSSEHPLAEAIVKKAEAKNIEFMETKDFNAVVGRGIEAVLKDKVILVGNQKFMESKEIDIQELKDKIISLEEEAKTAMIVAYAGQAIGIIAVADTIKKDSVKAIKAFKAMGLKTIMITGDNSRTARAIADQVGIESVISEILPEDKSNEVKKLQSQGEVVAMVGDGINDAPALKQANVGIAIGTGTDIAIESSDLTLVSGELSSVVSGLKLSRYTFATIKQNLFWAFIYNTIAIPIAALGFLNPIIAAGAMTISSISVILNSSRLKNKDISLS</sequence>
<dbReference type="NCBIfam" id="TIGR01525">
    <property type="entry name" value="ATPase-IB_hvy"/>
    <property type="match status" value="1"/>
</dbReference>
<dbReference type="SUPFAM" id="SSF81665">
    <property type="entry name" value="Calcium ATPase, transmembrane domain M"/>
    <property type="match status" value="1"/>
</dbReference>
<dbReference type="FunFam" id="3.30.70.100:FF:000005">
    <property type="entry name" value="Copper-exporting P-type ATPase A"/>
    <property type="match status" value="2"/>
</dbReference>
<dbReference type="InterPro" id="IPR023299">
    <property type="entry name" value="ATPase_P-typ_cyto_dom_N"/>
</dbReference>
<dbReference type="PRINTS" id="PR00943">
    <property type="entry name" value="CUATPASE"/>
</dbReference>
<feature type="transmembrane region" description="Helical" evidence="23">
    <location>
        <begin position="229"/>
        <end position="247"/>
    </location>
</feature>
<evidence type="ECO:0000256" key="9">
    <source>
        <dbReference type="ARBA" id="ARBA00022723"/>
    </source>
</evidence>
<dbReference type="Pfam" id="PF00702">
    <property type="entry name" value="Hydrolase"/>
    <property type="match status" value="1"/>
</dbReference>
<gene>
    <name evidence="26" type="ORF">LJ207_08780</name>
</gene>
<dbReference type="PANTHER" id="PTHR43520">
    <property type="entry name" value="ATP7, ISOFORM B"/>
    <property type="match status" value="1"/>
</dbReference>
<dbReference type="InterPro" id="IPR008250">
    <property type="entry name" value="ATPase_P-typ_transduc_dom_A_sf"/>
</dbReference>
<evidence type="ECO:0000256" key="8">
    <source>
        <dbReference type="ARBA" id="ARBA00022692"/>
    </source>
</evidence>
<dbReference type="InterPro" id="IPR036412">
    <property type="entry name" value="HAD-like_sf"/>
</dbReference>
<protein>
    <recommendedName>
        <fullName evidence="4">Copper-exporting P-type ATPase</fullName>
        <ecNumber evidence="3">7.2.2.8</ecNumber>
    </recommendedName>
    <alternativeName>
        <fullName evidence="20">Copper-exporting P-type ATPase A</fullName>
    </alternativeName>
    <alternativeName>
        <fullName evidence="21">Cu(+)-exporting ATPase</fullName>
    </alternativeName>
</protein>
<dbReference type="PRINTS" id="PR00119">
    <property type="entry name" value="CATATPASE"/>
</dbReference>
<dbReference type="SFLD" id="SFLDF00027">
    <property type="entry name" value="p-type_atpase"/>
    <property type="match status" value="1"/>
</dbReference>
<dbReference type="SFLD" id="SFLDG00002">
    <property type="entry name" value="C1.7:_P-type_atpase_like"/>
    <property type="match status" value="1"/>
</dbReference>
<feature type="transmembrane region" description="Helical" evidence="23">
    <location>
        <begin position="747"/>
        <end position="764"/>
    </location>
</feature>
<evidence type="ECO:0000256" key="21">
    <source>
        <dbReference type="ARBA" id="ARBA00033239"/>
    </source>
</evidence>
<keyword evidence="27" id="KW-1185">Reference proteome</keyword>
<keyword evidence="13 23" id="KW-0067">ATP-binding</keyword>
<evidence type="ECO:0000256" key="6">
    <source>
        <dbReference type="ARBA" id="ARBA00022475"/>
    </source>
</evidence>
<comment type="catalytic activity">
    <reaction evidence="22">
        <text>Cu(+)(in) + ATP + H2O = Cu(+)(out) + ADP + phosphate + H(+)</text>
        <dbReference type="Rhea" id="RHEA:25792"/>
        <dbReference type="ChEBI" id="CHEBI:15377"/>
        <dbReference type="ChEBI" id="CHEBI:15378"/>
        <dbReference type="ChEBI" id="CHEBI:30616"/>
        <dbReference type="ChEBI" id="CHEBI:43474"/>
        <dbReference type="ChEBI" id="CHEBI:49552"/>
        <dbReference type="ChEBI" id="CHEBI:456216"/>
        <dbReference type="EC" id="7.2.2.8"/>
    </reaction>
</comment>
<keyword evidence="12" id="KW-0187">Copper transport</keyword>
<dbReference type="PRINTS" id="PR00942">
    <property type="entry name" value="CUATPASEI"/>
</dbReference>
<evidence type="ECO:0000256" key="12">
    <source>
        <dbReference type="ARBA" id="ARBA00022796"/>
    </source>
</evidence>
<name>A0AAW4X0V4_9FIRM</name>